<evidence type="ECO:0000256" key="3">
    <source>
        <dbReference type="ARBA" id="ARBA00022531"/>
    </source>
</evidence>
<gene>
    <name evidence="7" type="ORF">DUNSADRAFT_11311</name>
</gene>
<reference evidence="7" key="1">
    <citation type="submission" date="2017-08" db="EMBL/GenBank/DDBJ databases">
        <authorList>
            <person name="Polle J.E."/>
            <person name="Barry K."/>
            <person name="Cushman J."/>
            <person name="Schmutz J."/>
            <person name="Tran D."/>
            <person name="Hathwaick L.T."/>
            <person name="Yim W.C."/>
            <person name="Jenkins J."/>
            <person name="Mckie-Krisberg Z.M."/>
            <person name="Prochnik S."/>
            <person name="Lindquist E."/>
            <person name="Dockter R.B."/>
            <person name="Adam C."/>
            <person name="Molina H."/>
            <person name="Bunkerborg J."/>
            <person name="Jin E."/>
            <person name="Buchheim M."/>
            <person name="Magnuson J."/>
        </authorList>
    </citation>
    <scope>NUCLEOTIDE SEQUENCE</scope>
    <source>
        <strain evidence="7">CCAP 19/18</strain>
    </source>
</reference>
<keyword evidence="5 6" id="KW-0157">Chromophore</keyword>
<comment type="subcellular location">
    <subcellularLocation>
        <location evidence="6">Plastid</location>
        <location evidence="6">Chloroplast thylakoid membrane</location>
    </subcellularLocation>
</comment>
<evidence type="ECO:0000256" key="2">
    <source>
        <dbReference type="ARBA" id="ARBA00022528"/>
    </source>
</evidence>
<evidence type="ECO:0000256" key="5">
    <source>
        <dbReference type="ARBA" id="ARBA00022991"/>
    </source>
</evidence>
<organism evidence="7 8">
    <name type="scientific">Dunaliella salina</name>
    <name type="common">Green alga</name>
    <name type="synonym">Protococcus salinus</name>
    <dbReference type="NCBI Taxonomy" id="3046"/>
    <lineage>
        <taxon>Eukaryota</taxon>
        <taxon>Viridiplantae</taxon>
        <taxon>Chlorophyta</taxon>
        <taxon>core chlorophytes</taxon>
        <taxon>Chlorophyceae</taxon>
        <taxon>CS clade</taxon>
        <taxon>Chlamydomonadales</taxon>
        <taxon>Dunaliellaceae</taxon>
        <taxon>Dunaliella</taxon>
    </lineage>
</organism>
<dbReference type="Proteomes" id="UP000815325">
    <property type="component" value="Unassembled WGS sequence"/>
</dbReference>
<sequence length="228" mass="24623">MQVMQKTLGASPVHKQAVNRSVVRPCVRVHAARAGNFAPGSEPKDYLEGLPGNYNFDPLELGKEKGTLQRYREAELIHCRWAMLGAAGCLAVEVLGLGNWYDAPLWAVTGDKPTWFGIEVPFDIATILGVEVVAMAVAEGLRNENQDMEKRLYPGGAFDPLGFSKDPKSFEDKKLKELKNGRLAMVACLGFAGQHAATGKPILAALGDHLSSPFFNNFATNGVSVPGL</sequence>
<comment type="similarity">
    <text evidence="6">Belongs to the light-harvesting chlorophyll a/b-binding (LHC) protein family.</text>
</comment>
<dbReference type="InterPro" id="IPR022796">
    <property type="entry name" value="Chloroa_b-bind"/>
</dbReference>
<keyword evidence="6" id="KW-0603">Photosystem I</keyword>
<evidence type="ECO:0000256" key="6">
    <source>
        <dbReference type="RuleBase" id="RU363080"/>
    </source>
</evidence>
<name>A0ABQ7H4I2_DUNSA</name>
<evidence type="ECO:0000256" key="1">
    <source>
        <dbReference type="ARBA" id="ARBA00022494"/>
    </source>
</evidence>
<dbReference type="SUPFAM" id="SSF103511">
    <property type="entry name" value="Chlorophyll a-b binding protein"/>
    <property type="match status" value="1"/>
</dbReference>
<evidence type="ECO:0000313" key="7">
    <source>
        <dbReference type="EMBL" id="KAF5841752.1"/>
    </source>
</evidence>
<keyword evidence="2 6" id="KW-0150">Chloroplast</keyword>
<dbReference type="EMBL" id="MU069477">
    <property type="protein sequence ID" value="KAF5841752.1"/>
    <property type="molecule type" value="Genomic_DNA"/>
</dbReference>
<accession>A0ABQ7H4I2</accession>
<keyword evidence="6" id="KW-0604">Photosystem II</keyword>
<dbReference type="Gene3D" id="1.10.3460.10">
    <property type="entry name" value="Chlorophyll a/b binding protein domain"/>
    <property type="match status" value="1"/>
</dbReference>
<evidence type="ECO:0000256" key="4">
    <source>
        <dbReference type="ARBA" id="ARBA00022640"/>
    </source>
</evidence>
<evidence type="ECO:0000313" key="8">
    <source>
        <dbReference type="Proteomes" id="UP000815325"/>
    </source>
</evidence>
<comment type="caution">
    <text evidence="7">The sequence shown here is derived from an EMBL/GenBank/DDBJ whole genome shotgun (WGS) entry which is preliminary data.</text>
</comment>
<keyword evidence="3 6" id="KW-0602">Photosynthesis</keyword>
<keyword evidence="1 6" id="KW-0148">Chlorophyll</keyword>
<keyword evidence="6" id="KW-0793">Thylakoid</keyword>
<protein>
    <recommendedName>
        <fullName evidence="6">Chlorophyll a-b binding protein, chloroplastic</fullName>
    </recommendedName>
</protein>
<dbReference type="Pfam" id="PF00504">
    <property type="entry name" value="Chloroa_b-bind"/>
    <property type="match status" value="1"/>
</dbReference>
<comment type="function">
    <text evidence="6">The light-harvesting complex (LHC) functions as a light receptor, it captures and delivers excitation energy to photosystems with which it is closely associated.</text>
</comment>
<keyword evidence="8" id="KW-1185">Reference proteome</keyword>
<keyword evidence="4 6" id="KW-0934">Plastid</keyword>
<dbReference type="InterPro" id="IPR001344">
    <property type="entry name" value="Chloro_AB-bd_pln"/>
</dbReference>
<proteinExistence type="inferred from homology"/>
<dbReference type="PANTHER" id="PTHR21649">
    <property type="entry name" value="CHLOROPHYLL A/B BINDING PROTEIN"/>
    <property type="match status" value="1"/>
</dbReference>